<evidence type="ECO:0000313" key="1">
    <source>
        <dbReference type="EMBL" id="VAW09207.1"/>
    </source>
</evidence>
<dbReference type="SUPFAM" id="SSF51998">
    <property type="entry name" value="PFL-like glycyl radical enzymes"/>
    <property type="match status" value="1"/>
</dbReference>
<dbReference type="GO" id="GO:0008998">
    <property type="term" value="F:ribonucleoside-triphosphate reductase (thioredoxin) activity"/>
    <property type="evidence" value="ECO:0007669"/>
    <property type="project" value="UniProtKB-EC"/>
</dbReference>
<accession>A0A3B0T782</accession>
<dbReference type="EC" id="1.17.4.2" evidence="1"/>
<dbReference type="NCBIfam" id="NF006126">
    <property type="entry name" value="PRK08270.1"/>
    <property type="match status" value="1"/>
</dbReference>
<dbReference type="Gene3D" id="3.20.70.20">
    <property type="match status" value="1"/>
</dbReference>
<gene>
    <name evidence="1" type="ORF">MNBD_ACTINO01-1553</name>
</gene>
<dbReference type="GO" id="GO:0004748">
    <property type="term" value="F:ribonucleoside-diphosphate reductase activity, thioredoxin disulfide as acceptor"/>
    <property type="evidence" value="ECO:0007669"/>
    <property type="project" value="TreeGrafter"/>
</dbReference>
<dbReference type="GO" id="GO:0006260">
    <property type="term" value="P:DNA replication"/>
    <property type="evidence" value="ECO:0007669"/>
    <property type="project" value="InterPro"/>
</dbReference>
<dbReference type="InterPro" id="IPR012833">
    <property type="entry name" value="NrdD"/>
</dbReference>
<dbReference type="CDD" id="cd01675">
    <property type="entry name" value="RNR_III"/>
    <property type="match status" value="1"/>
</dbReference>
<dbReference type="AlphaFoldDB" id="A0A3B0T782"/>
<protein>
    <submittedName>
        <fullName evidence="1">Ribonucleotide reductase of class III (Anaerobic), large subunit</fullName>
        <ecNumber evidence="1">1.17.4.2</ecNumber>
    </submittedName>
</protein>
<dbReference type="GO" id="GO:0009265">
    <property type="term" value="P:2'-deoxyribonucleotide biosynthetic process"/>
    <property type="evidence" value="ECO:0007669"/>
    <property type="project" value="TreeGrafter"/>
</dbReference>
<organism evidence="1">
    <name type="scientific">hydrothermal vent metagenome</name>
    <dbReference type="NCBI Taxonomy" id="652676"/>
    <lineage>
        <taxon>unclassified sequences</taxon>
        <taxon>metagenomes</taxon>
        <taxon>ecological metagenomes</taxon>
    </lineage>
</organism>
<name>A0A3B0T782_9ZZZZ</name>
<sequence>MTTTAFRWPDVVGSSTRPVEPDTRNRVPVVDVTSTIDEYLDRSDWRVSANANQDYSLGGLILNTAGKVIANYWLSEVYPPAIGHAHREGDIHVHDLDMLSGYCAGWSLRTLLTEGFNGVPGKIESAPPKHMSSAIGQIVNFLGTLQNEWAGAQAFSSFDTYMAPFVRIDDLDYRQVYQHMQELIHNLNVPSRWGCQAPFTNLTFDWVCPEDLRDQIPVIGGVEQSFAYGELRTEMDMINRAYIEVMTEGDERGRVFTFPIPTYNITDDFPWDDENADLLFAMTARYGLPYFQNFINSDLSPDMVRSMCCRLQLDLRELLKRGNGLFGSAEQTGSLGVVTINCARLGHTHHGDETGLYRRLDELLGIARDSLEIKRLVIQEHMDAGLFPFTKRYLGTLRNHFSTIGVNGINEMIRNFTADAHDITTPWGREFAAHLLDHIRGRMVEFQEETGHMYNLEATPAEGTTYRFAREDKRRFPGIIQAGTQDAPYYTNSSQLPAGRTDDPFQALAEQEELQSKYTGGTVLHLYMSEHISSPEACKRLVRRALTNFSLPYITVTPVFSVCPHHGYLAGEHEFCPKCDDELIARKKGA</sequence>
<reference evidence="1" key="1">
    <citation type="submission" date="2018-06" db="EMBL/GenBank/DDBJ databases">
        <authorList>
            <person name="Zhirakovskaya E."/>
        </authorList>
    </citation>
    <scope>NUCLEOTIDE SEQUENCE</scope>
</reference>
<dbReference type="Pfam" id="PF13597">
    <property type="entry name" value="NRDD"/>
    <property type="match status" value="1"/>
</dbReference>
<dbReference type="NCBIfam" id="TIGR02487">
    <property type="entry name" value="NrdD"/>
    <property type="match status" value="1"/>
</dbReference>
<proteinExistence type="predicted"/>
<dbReference type="PANTHER" id="PTHR21075:SF0">
    <property type="entry name" value="ANAEROBIC RIBONUCLEOSIDE-TRIPHOSPHATE REDUCTASE"/>
    <property type="match status" value="1"/>
</dbReference>
<dbReference type="PANTHER" id="PTHR21075">
    <property type="entry name" value="ANAEROBIC RIBONUCLEOSIDE-TRIPHOSPHATE REDUCTASE"/>
    <property type="match status" value="1"/>
</dbReference>
<dbReference type="EMBL" id="UOEI01000695">
    <property type="protein sequence ID" value="VAW09207.1"/>
    <property type="molecule type" value="Genomic_DNA"/>
</dbReference>
<keyword evidence="1" id="KW-0560">Oxidoreductase</keyword>
<dbReference type="GO" id="GO:0031250">
    <property type="term" value="C:anaerobic ribonucleoside-triphosphate reductase complex"/>
    <property type="evidence" value="ECO:0007669"/>
    <property type="project" value="TreeGrafter"/>
</dbReference>